<reference evidence="2" key="1">
    <citation type="submission" date="2020-10" db="EMBL/GenBank/DDBJ databases">
        <authorList>
            <person name="Castelo-Branco R."/>
            <person name="Eusebio N."/>
            <person name="Adriana R."/>
            <person name="Vieira A."/>
            <person name="Brugerolle De Fraissinette N."/>
            <person name="Rezende De Castro R."/>
            <person name="Schneider M.P."/>
            <person name="Vasconcelos V."/>
            <person name="Leao P.N."/>
        </authorList>
    </citation>
    <scope>NUCLEOTIDE SEQUENCE</scope>
    <source>
        <strain evidence="2">LEGE 06105</strain>
    </source>
</reference>
<organism evidence="2 3">
    <name type="scientific">Plectonema cf. radiosum LEGE 06105</name>
    <dbReference type="NCBI Taxonomy" id="945769"/>
    <lineage>
        <taxon>Bacteria</taxon>
        <taxon>Bacillati</taxon>
        <taxon>Cyanobacteriota</taxon>
        <taxon>Cyanophyceae</taxon>
        <taxon>Oscillatoriophycideae</taxon>
        <taxon>Oscillatoriales</taxon>
        <taxon>Microcoleaceae</taxon>
        <taxon>Plectonema</taxon>
    </lineage>
</organism>
<evidence type="ECO:0000256" key="1">
    <source>
        <dbReference type="SAM" id="Coils"/>
    </source>
</evidence>
<dbReference type="AlphaFoldDB" id="A0A8J7F0K3"/>
<proteinExistence type="predicted"/>
<comment type="caution">
    <text evidence="2">The sequence shown here is derived from an EMBL/GenBank/DDBJ whole genome shotgun (WGS) entry which is preliminary data.</text>
</comment>
<accession>A0A8J7F0K3</accession>
<dbReference type="EMBL" id="JADEWL010000040">
    <property type="protein sequence ID" value="MBE9213726.1"/>
    <property type="molecule type" value="Genomic_DNA"/>
</dbReference>
<keyword evidence="1" id="KW-0175">Coiled coil</keyword>
<dbReference type="RefSeq" id="WP_193920878.1">
    <property type="nucleotide sequence ID" value="NZ_JADEWL010000040.1"/>
</dbReference>
<gene>
    <name evidence="2" type="ORF">IQ247_13800</name>
</gene>
<feature type="coiled-coil region" evidence="1">
    <location>
        <begin position="46"/>
        <end position="80"/>
    </location>
</feature>
<evidence type="ECO:0000313" key="3">
    <source>
        <dbReference type="Proteomes" id="UP000620559"/>
    </source>
</evidence>
<keyword evidence="3" id="KW-1185">Reference proteome</keyword>
<name>A0A8J7F0K3_9CYAN</name>
<dbReference type="Proteomes" id="UP000620559">
    <property type="component" value="Unassembled WGS sequence"/>
</dbReference>
<protein>
    <submittedName>
        <fullName evidence="2">Uncharacterized protein</fullName>
    </submittedName>
</protein>
<sequence length="171" mass="19147">MESQYRRLRNLLLEVGIKPTNLMFGGLIAAALALSIPSLQKHQARIDLIRSEIKQREDVAEKLERQLSYEQRQASVANKRYESCLPVVGNQYQNGTHYFTGIKEGDKPKDKISGEHLPTGTIICDAHGNTGVIARDGSIAYLAFTGDRDLIQSRLSRFRGSQYTQPVISND</sequence>
<evidence type="ECO:0000313" key="2">
    <source>
        <dbReference type="EMBL" id="MBE9213726.1"/>
    </source>
</evidence>